<dbReference type="GeneID" id="95494591"/>
<dbReference type="EMBL" id="CP108036">
    <property type="protein sequence ID" value="WUN77214.1"/>
    <property type="molecule type" value="Genomic_DNA"/>
</dbReference>
<reference evidence="1" key="1">
    <citation type="submission" date="2022-10" db="EMBL/GenBank/DDBJ databases">
        <title>The complete genomes of actinobacterial strains from the NBC collection.</title>
        <authorList>
            <person name="Joergensen T.S."/>
            <person name="Alvarez Arevalo M."/>
            <person name="Sterndorff E.B."/>
            <person name="Faurdal D."/>
            <person name="Vuksanovic O."/>
            <person name="Mourched A.-S."/>
            <person name="Charusanti P."/>
            <person name="Shaw S."/>
            <person name="Blin K."/>
            <person name="Weber T."/>
        </authorList>
    </citation>
    <scope>NUCLEOTIDE SEQUENCE</scope>
    <source>
        <strain evidence="1">NBC_00303</strain>
    </source>
</reference>
<protein>
    <recommendedName>
        <fullName evidence="3">EF-hand domain-containing protein</fullName>
    </recommendedName>
</protein>
<evidence type="ECO:0000313" key="2">
    <source>
        <dbReference type="Proteomes" id="UP001432312"/>
    </source>
</evidence>
<name>A0ABZ1Q4M3_9ACTN</name>
<dbReference type="InterPro" id="IPR011992">
    <property type="entry name" value="EF-hand-dom_pair"/>
</dbReference>
<evidence type="ECO:0008006" key="3">
    <source>
        <dbReference type="Google" id="ProtNLM"/>
    </source>
</evidence>
<gene>
    <name evidence="1" type="ORF">OHA91_01110</name>
</gene>
<accession>A0ABZ1Q4M3</accession>
<sequence>MTRLTTQVALGELYDHDLDAHFDTRQLREGLADAVSPGELDRIIAAVDATGDETVSYETVIALLEAPEPHRPPRRNGVP</sequence>
<dbReference type="RefSeq" id="WP_266496604.1">
    <property type="nucleotide sequence ID" value="NZ_CP108036.1"/>
</dbReference>
<evidence type="ECO:0000313" key="1">
    <source>
        <dbReference type="EMBL" id="WUN77214.1"/>
    </source>
</evidence>
<dbReference type="SUPFAM" id="SSF47473">
    <property type="entry name" value="EF-hand"/>
    <property type="match status" value="1"/>
</dbReference>
<dbReference type="Proteomes" id="UP001432312">
    <property type="component" value="Chromosome"/>
</dbReference>
<proteinExistence type="predicted"/>
<keyword evidence="2" id="KW-1185">Reference proteome</keyword>
<organism evidence="1 2">
    <name type="scientific">Streptomyces erythrochromogenes</name>
    <dbReference type="NCBI Taxonomy" id="285574"/>
    <lineage>
        <taxon>Bacteria</taxon>
        <taxon>Bacillati</taxon>
        <taxon>Actinomycetota</taxon>
        <taxon>Actinomycetes</taxon>
        <taxon>Kitasatosporales</taxon>
        <taxon>Streptomycetaceae</taxon>
        <taxon>Streptomyces</taxon>
    </lineage>
</organism>